<dbReference type="Proteomes" id="UP001638806">
    <property type="component" value="Unassembled WGS sequence"/>
</dbReference>
<protein>
    <submittedName>
        <fullName evidence="1">Uncharacterized protein</fullName>
    </submittedName>
</protein>
<sequence length="202" mass="22342">MRLSPIVTLLGFGRAGLAILYNGLCFVEDGHCRVATVDEWRLPRFTMADFAIKWWLCPELYTSHPCLPGSDAKSLFQRGGLVHAVELGMQLAVDESAATLLESVQRCSLADAAVGPNMKHGAEQGANGKEYNLVVSVSPDLHTYHFQHKRPPRVPATVPSFKLTGYKHKTLRRLAETNDLQHHPRIYSSFEDDVNSSDSTPG</sequence>
<proteinExistence type="predicted"/>
<evidence type="ECO:0000313" key="2">
    <source>
        <dbReference type="Proteomes" id="UP001638806"/>
    </source>
</evidence>
<accession>A0ACC4DRC9</accession>
<name>A0ACC4DRC9_PURLI</name>
<gene>
    <name evidence="1" type="ORF">ACCO45_008579</name>
</gene>
<keyword evidence="2" id="KW-1185">Reference proteome</keyword>
<dbReference type="EMBL" id="JBGNUJ010000007">
    <property type="protein sequence ID" value="KAL3958001.1"/>
    <property type="molecule type" value="Genomic_DNA"/>
</dbReference>
<comment type="caution">
    <text evidence="1">The sequence shown here is derived from an EMBL/GenBank/DDBJ whole genome shotgun (WGS) entry which is preliminary data.</text>
</comment>
<organism evidence="1 2">
    <name type="scientific">Purpureocillium lilacinum</name>
    <name type="common">Paecilomyces lilacinus</name>
    <dbReference type="NCBI Taxonomy" id="33203"/>
    <lineage>
        <taxon>Eukaryota</taxon>
        <taxon>Fungi</taxon>
        <taxon>Dikarya</taxon>
        <taxon>Ascomycota</taxon>
        <taxon>Pezizomycotina</taxon>
        <taxon>Sordariomycetes</taxon>
        <taxon>Hypocreomycetidae</taxon>
        <taxon>Hypocreales</taxon>
        <taxon>Ophiocordycipitaceae</taxon>
        <taxon>Purpureocillium</taxon>
    </lineage>
</organism>
<reference evidence="1" key="1">
    <citation type="submission" date="2024-12" db="EMBL/GenBank/DDBJ databases">
        <title>Comparative genomics and development of molecular markers within Purpureocillium lilacinum and among Purpureocillium species.</title>
        <authorList>
            <person name="Yeh Z.-Y."/>
            <person name="Ni N.-T."/>
            <person name="Lo P.-H."/>
            <person name="Mushyakhwo K."/>
            <person name="Lin C.-F."/>
            <person name="Nai Y.-S."/>
        </authorList>
    </citation>
    <scope>NUCLEOTIDE SEQUENCE</scope>
    <source>
        <strain evidence="1">NCHU-NPUST-175</strain>
    </source>
</reference>
<evidence type="ECO:0000313" key="1">
    <source>
        <dbReference type="EMBL" id="KAL3958001.1"/>
    </source>
</evidence>